<dbReference type="GO" id="GO:0009265">
    <property type="term" value="P:2'-deoxyribonucleotide biosynthetic process"/>
    <property type="evidence" value="ECO:0007669"/>
    <property type="project" value="TreeGrafter"/>
</dbReference>
<dbReference type="GO" id="GO:0031250">
    <property type="term" value="C:anaerobic ribonucleoside-triphosphate reductase complex"/>
    <property type="evidence" value="ECO:0007669"/>
    <property type="project" value="TreeGrafter"/>
</dbReference>
<name>A0A133V0A1_9EURY</name>
<dbReference type="InterPro" id="IPR012833">
    <property type="entry name" value="NrdD"/>
</dbReference>
<keyword evidence="2" id="KW-1185">Reference proteome</keyword>
<organism evidence="1 2">
    <name type="scientific">candidate division MSBL1 archaeon SCGC-AAA261C02</name>
    <dbReference type="NCBI Taxonomy" id="1698272"/>
    <lineage>
        <taxon>Archaea</taxon>
        <taxon>Methanobacteriati</taxon>
        <taxon>Methanobacteriota</taxon>
        <taxon>candidate division MSBL1</taxon>
    </lineage>
</organism>
<protein>
    <submittedName>
        <fullName evidence="1">Uncharacterized protein</fullName>
    </submittedName>
</protein>
<dbReference type="Gene3D" id="3.20.70.20">
    <property type="match status" value="1"/>
</dbReference>
<accession>A0A133V0A1</accession>
<dbReference type="PANTHER" id="PTHR21075:SF0">
    <property type="entry name" value="ANAEROBIC RIBONUCLEOSIDE-TRIPHOSPHATE REDUCTASE"/>
    <property type="match status" value="1"/>
</dbReference>
<comment type="caution">
    <text evidence="1">The sequence shown here is derived from an EMBL/GenBank/DDBJ whole genome shotgun (WGS) entry which is preliminary data.</text>
</comment>
<dbReference type="Pfam" id="PF13597">
    <property type="entry name" value="NRDD"/>
    <property type="match status" value="1"/>
</dbReference>
<dbReference type="PANTHER" id="PTHR21075">
    <property type="entry name" value="ANAEROBIC RIBONUCLEOSIDE-TRIPHOSPHATE REDUCTASE"/>
    <property type="match status" value="1"/>
</dbReference>
<dbReference type="Proteomes" id="UP000070520">
    <property type="component" value="Unassembled WGS sequence"/>
</dbReference>
<dbReference type="EMBL" id="LHXW01000021">
    <property type="protein sequence ID" value="KXA99867.1"/>
    <property type="molecule type" value="Genomic_DNA"/>
</dbReference>
<dbReference type="AlphaFoldDB" id="A0A133V0A1"/>
<sequence length="134" mass="15403">MTAGDETPYYTNSTHLPVSETDDLIRAVEHQESLQKLYTGGTVLHAYAGERLDAEATRTLVKMLAEKSELPYYTLTPTYSICPDHGYVPGEHFECPHCCKTTEVYSRVVGYYRPVQRWNDGKQEEFSERKQYNV</sequence>
<dbReference type="PATRIC" id="fig|1698272.3.peg.312"/>
<evidence type="ECO:0000313" key="2">
    <source>
        <dbReference type="Proteomes" id="UP000070520"/>
    </source>
</evidence>
<dbReference type="SUPFAM" id="SSF51998">
    <property type="entry name" value="PFL-like glycyl radical enzymes"/>
    <property type="match status" value="1"/>
</dbReference>
<evidence type="ECO:0000313" key="1">
    <source>
        <dbReference type="EMBL" id="KXA99867.1"/>
    </source>
</evidence>
<proteinExistence type="predicted"/>
<dbReference type="GO" id="GO:0006260">
    <property type="term" value="P:DNA replication"/>
    <property type="evidence" value="ECO:0007669"/>
    <property type="project" value="InterPro"/>
</dbReference>
<gene>
    <name evidence="1" type="ORF">AKJ42_02310</name>
</gene>
<dbReference type="GO" id="GO:0008998">
    <property type="term" value="F:ribonucleoside-triphosphate reductase (thioredoxin) activity"/>
    <property type="evidence" value="ECO:0007669"/>
    <property type="project" value="InterPro"/>
</dbReference>
<dbReference type="GO" id="GO:0004748">
    <property type="term" value="F:ribonucleoside-diphosphate reductase activity, thioredoxin disulfide as acceptor"/>
    <property type="evidence" value="ECO:0007669"/>
    <property type="project" value="TreeGrafter"/>
</dbReference>
<reference evidence="1 2" key="1">
    <citation type="journal article" date="2016" name="Sci. Rep.">
        <title>Metabolic traits of an uncultured archaeal lineage -MSBL1- from brine pools of the Red Sea.</title>
        <authorList>
            <person name="Mwirichia R."/>
            <person name="Alam I."/>
            <person name="Rashid M."/>
            <person name="Vinu M."/>
            <person name="Ba-Alawi W."/>
            <person name="Anthony Kamau A."/>
            <person name="Kamanda Ngugi D."/>
            <person name="Goker M."/>
            <person name="Klenk H.P."/>
            <person name="Bajic V."/>
            <person name="Stingl U."/>
        </authorList>
    </citation>
    <scope>NUCLEOTIDE SEQUENCE [LARGE SCALE GENOMIC DNA]</scope>
    <source>
        <strain evidence="1">SCGC-AAA261C02</strain>
    </source>
</reference>